<evidence type="ECO:0000313" key="3">
    <source>
        <dbReference type="Proteomes" id="UP000001930"/>
    </source>
</evidence>
<protein>
    <submittedName>
        <fullName evidence="2">Uncharacterized protein</fullName>
    </submittedName>
</protein>
<sequence>MPRSPDPDDPFVRLAAGRADRRVMLVANTSSVRIAAIRAPAAPRGQRAYFPNVIHLFVGGGPVHNVATIIPASSRDSGGSMGGVASQTVSGNPRNPQGASKTLVAGMPITRMTDPTQQNNNNATGSGSSPSLTIVLNL</sequence>
<dbReference type="Proteomes" id="UP000001930">
    <property type="component" value="Chromosome II"/>
</dbReference>
<proteinExistence type="predicted"/>
<feature type="compositionally biased region" description="Polar residues" evidence="1">
    <location>
        <begin position="113"/>
        <end position="138"/>
    </location>
</feature>
<feature type="region of interest" description="Disordered" evidence="1">
    <location>
        <begin position="74"/>
        <end position="138"/>
    </location>
</feature>
<feature type="compositionally biased region" description="Polar residues" evidence="1">
    <location>
        <begin position="85"/>
        <end position="100"/>
    </location>
</feature>
<dbReference type="EMBL" id="CP000085">
    <property type="protein sequence ID" value="ABC34927.1"/>
    <property type="molecule type" value="Genomic_DNA"/>
</dbReference>
<dbReference type="KEGG" id="bte:BTH_II0236"/>
<dbReference type="Pfam" id="PF13665">
    <property type="entry name" value="Tox-PAAR-like"/>
    <property type="match status" value="1"/>
</dbReference>
<organism evidence="2 3">
    <name type="scientific">Burkholderia thailandensis (strain ATCC 700388 / DSM 13276 / CCUG 48851 / CIP 106301 / E264)</name>
    <dbReference type="NCBI Taxonomy" id="271848"/>
    <lineage>
        <taxon>Bacteria</taxon>
        <taxon>Pseudomonadati</taxon>
        <taxon>Pseudomonadota</taxon>
        <taxon>Betaproteobacteria</taxon>
        <taxon>Burkholderiales</taxon>
        <taxon>Burkholderiaceae</taxon>
        <taxon>Burkholderia</taxon>
        <taxon>pseudomallei group</taxon>
    </lineage>
</organism>
<reference evidence="2 3" key="1">
    <citation type="journal article" date="2005" name="BMC Genomics">
        <title>Bacterial genome adaptation to niches: divergence of the potential virulence genes in three Burkholderia species of different survival strategies.</title>
        <authorList>
            <person name="Kim H.S."/>
            <person name="Schell M.A."/>
            <person name="Yu Y."/>
            <person name="Ulrich R.L."/>
            <person name="Sarria S.H."/>
            <person name="Nierman W.C."/>
            <person name="DeShazer D."/>
        </authorList>
    </citation>
    <scope>NUCLEOTIDE SEQUENCE [LARGE SCALE GENOMIC DNA]</scope>
    <source>
        <strain evidence="3">ATCC 700388 / DSM 13276 / CCUG 48851 / CIP 106301 / E264</strain>
    </source>
</reference>
<name>Q2T8R1_BURTA</name>
<keyword evidence="3" id="KW-1185">Reference proteome</keyword>
<evidence type="ECO:0000256" key="1">
    <source>
        <dbReference type="SAM" id="MobiDB-lite"/>
    </source>
</evidence>
<dbReference type="AlphaFoldDB" id="Q2T8R1"/>
<dbReference type="HOGENOM" id="CLU_130931_1_0_4"/>
<accession>Q2T8R1</accession>
<evidence type="ECO:0000313" key="2">
    <source>
        <dbReference type="EMBL" id="ABC34927.1"/>
    </source>
</evidence>
<gene>
    <name evidence="2" type="ordered locus">BTH_II0236</name>
</gene>